<accession>A0A8H6SU40</accession>
<evidence type="ECO:0000256" key="2">
    <source>
        <dbReference type="ARBA" id="ARBA00022692"/>
    </source>
</evidence>
<dbReference type="SUPFAM" id="SSF53474">
    <property type="entry name" value="alpha/beta-Hydrolases"/>
    <property type="match status" value="1"/>
</dbReference>
<evidence type="ECO:0000256" key="5">
    <source>
        <dbReference type="ARBA" id="ARBA00023242"/>
    </source>
</evidence>
<evidence type="ECO:0000313" key="8">
    <source>
        <dbReference type="Proteomes" id="UP000636479"/>
    </source>
</evidence>
<reference evidence="7" key="1">
    <citation type="submission" date="2020-05" db="EMBL/GenBank/DDBJ databases">
        <title>Mycena genomes resolve the evolution of fungal bioluminescence.</title>
        <authorList>
            <person name="Tsai I.J."/>
        </authorList>
    </citation>
    <scope>NUCLEOTIDE SEQUENCE</scope>
    <source>
        <strain evidence="7">171206Taipei</strain>
    </source>
</reference>
<dbReference type="PANTHER" id="PTHR12265:SF30">
    <property type="entry name" value="TRANSMEMBRANE PROTEIN 53"/>
    <property type="match status" value="1"/>
</dbReference>
<protein>
    <recommendedName>
        <fullName evidence="9">Indole-diterpene biosynthesis protein PaxU</fullName>
    </recommendedName>
</protein>
<dbReference type="InterPro" id="IPR029058">
    <property type="entry name" value="AB_hydrolase_fold"/>
</dbReference>
<evidence type="ECO:0008006" key="9">
    <source>
        <dbReference type="Google" id="ProtNLM"/>
    </source>
</evidence>
<dbReference type="RefSeq" id="XP_037220927.1">
    <property type="nucleotide sequence ID" value="XM_037363006.1"/>
</dbReference>
<keyword evidence="3" id="KW-1133">Transmembrane helix</keyword>
<dbReference type="Pfam" id="PF05705">
    <property type="entry name" value="DUF829"/>
    <property type="match status" value="1"/>
</dbReference>
<comment type="subcellular location">
    <subcellularLocation>
        <location evidence="6">Nucleus outer membrane</location>
        <topology evidence="6">Single-pass membrane protein</topology>
    </subcellularLocation>
</comment>
<gene>
    <name evidence="7" type="ORF">MIND_00626200</name>
</gene>
<keyword evidence="4" id="KW-0472">Membrane</keyword>
<dbReference type="GO" id="GO:0005640">
    <property type="term" value="C:nuclear outer membrane"/>
    <property type="evidence" value="ECO:0007669"/>
    <property type="project" value="UniProtKB-SubCell"/>
</dbReference>
<keyword evidence="2" id="KW-0812">Transmembrane</keyword>
<comment type="caution">
    <text evidence="7">The sequence shown here is derived from an EMBL/GenBank/DDBJ whole genome shotgun (WGS) entry which is preliminary data.</text>
</comment>
<evidence type="ECO:0000256" key="3">
    <source>
        <dbReference type="ARBA" id="ARBA00022989"/>
    </source>
</evidence>
<proteinExistence type="inferred from homology"/>
<evidence type="ECO:0000313" key="7">
    <source>
        <dbReference type="EMBL" id="KAF7303955.1"/>
    </source>
</evidence>
<evidence type="ECO:0000256" key="1">
    <source>
        <dbReference type="ARBA" id="ARBA00007387"/>
    </source>
</evidence>
<keyword evidence="8" id="KW-1185">Reference proteome</keyword>
<keyword evidence="5" id="KW-0539">Nucleus</keyword>
<dbReference type="PANTHER" id="PTHR12265">
    <property type="entry name" value="TRANSMEMBRANE PROTEIN 53"/>
    <property type="match status" value="1"/>
</dbReference>
<dbReference type="EMBL" id="JACAZF010000005">
    <property type="protein sequence ID" value="KAF7303955.1"/>
    <property type="molecule type" value="Genomic_DNA"/>
</dbReference>
<evidence type="ECO:0000256" key="4">
    <source>
        <dbReference type="ARBA" id="ARBA00023136"/>
    </source>
</evidence>
<dbReference type="Gene3D" id="3.40.50.1820">
    <property type="entry name" value="alpha/beta hydrolase"/>
    <property type="match status" value="1"/>
</dbReference>
<dbReference type="AlphaFoldDB" id="A0A8H6SU40"/>
<dbReference type="GeneID" id="59345522"/>
<evidence type="ECO:0000256" key="6">
    <source>
        <dbReference type="ARBA" id="ARBA00034303"/>
    </source>
</evidence>
<organism evidence="7 8">
    <name type="scientific">Mycena indigotica</name>
    <dbReference type="NCBI Taxonomy" id="2126181"/>
    <lineage>
        <taxon>Eukaryota</taxon>
        <taxon>Fungi</taxon>
        <taxon>Dikarya</taxon>
        <taxon>Basidiomycota</taxon>
        <taxon>Agaricomycotina</taxon>
        <taxon>Agaricomycetes</taxon>
        <taxon>Agaricomycetidae</taxon>
        <taxon>Agaricales</taxon>
        <taxon>Marasmiineae</taxon>
        <taxon>Mycenaceae</taxon>
        <taxon>Mycena</taxon>
    </lineage>
</organism>
<dbReference type="Proteomes" id="UP000636479">
    <property type="component" value="Unassembled WGS sequence"/>
</dbReference>
<sequence>MVAAALPAANFTPLGAYASIHKPQRKAPSSPTDPTVVLIFGWMSAYPVHLHKYCSMYAQIYPGATIILVPSHLSIFWTPYAALRNRYADLIDVLAAHGYREGKARILAHTFSNGGAFHLVALNRALELAFPSSKPIPRSPSLLVLDSNPAAERFDRIFGAITSPIKNPITRLLVGGFVSTVFGYIWLQKHVLRRPTIVDNMMDALRLARAMPWMDKKTPRLYIYSKADSVMPWTDVDAHAQRTERDGIDVRSVCFEDSAHVSHARTHPEEYWAAIQNVWKEV</sequence>
<name>A0A8H6SU40_9AGAR</name>
<comment type="similarity">
    <text evidence="1">Belongs to the TMEM53 family.</text>
</comment>
<dbReference type="InterPro" id="IPR008547">
    <property type="entry name" value="DUF829_TMEM53"/>
</dbReference>
<dbReference type="OrthoDB" id="77878at2759"/>